<organism evidence="14 15">
    <name type="scientific">Providencia rustigianii DSM 4541</name>
    <dbReference type="NCBI Taxonomy" id="500637"/>
    <lineage>
        <taxon>Bacteria</taxon>
        <taxon>Pseudomonadati</taxon>
        <taxon>Pseudomonadota</taxon>
        <taxon>Gammaproteobacteria</taxon>
        <taxon>Enterobacterales</taxon>
        <taxon>Morganellaceae</taxon>
        <taxon>Providencia</taxon>
    </lineage>
</organism>
<dbReference type="PANTHER" id="PTHR30069">
    <property type="entry name" value="TONB-DEPENDENT OUTER MEMBRANE RECEPTOR"/>
    <property type="match status" value="1"/>
</dbReference>
<dbReference type="AlphaFoldDB" id="D1P103"/>
<dbReference type="GO" id="GO:0015344">
    <property type="term" value="F:siderophore uptake transmembrane transporter activity"/>
    <property type="evidence" value="ECO:0007669"/>
    <property type="project" value="TreeGrafter"/>
</dbReference>
<keyword evidence="3 10" id="KW-1134">Transmembrane beta strand</keyword>
<dbReference type="InterPro" id="IPR036942">
    <property type="entry name" value="Beta-barrel_TonB_sf"/>
</dbReference>
<dbReference type="Pfam" id="PF07715">
    <property type="entry name" value="Plug"/>
    <property type="match status" value="1"/>
</dbReference>
<evidence type="ECO:0000256" key="7">
    <source>
        <dbReference type="ARBA" id="ARBA00023077"/>
    </source>
</evidence>
<reference evidence="14" key="1">
    <citation type="submission" date="2009-12" db="EMBL/GenBank/DDBJ databases">
        <authorList>
            <person name="Weinstock G."/>
            <person name="Sodergren E."/>
            <person name="Clifton S."/>
            <person name="Fulton L."/>
            <person name="Fulton B."/>
            <person name="Courtney L."/>
            <person name="Fronick C."/>
            <person name="Harrison M."/>
            <person name="Strong C."/>
            <person name="Farmer C."/>
            <person name="Delahaunty K."/>
            <person name="Markovic C."/>
            <person name="Hall O."/>
            <person name="Minx P."/>
            <person name="Tomlinson C."/>
            <person name="Mitreva M."/>
            <person name="Nelson J."/>
            <person name="Hou S."/>
            <person name="Wollam A."/>
            <person name="Pepin K.H."/>
            <person name="Johnson M."/>
            <person name="Bhonagiri V."/>
            <person name="Nash W.E."/>
            <person name="Warren W."/>
            <person name="Chinwalla A."/>
            <person name="Mardis E.R."/>
            <person name="Wilson R.K."/>
        </authorList>
    </citation>
    <scope>NUCLEOTIDE SEQUENCE [LARGE SCALE GENOMIC DNA]</scope>
    <source>
        <strain evidence="14">DSM 4541</strain>
    </source>
</reference>
<comment type="subcellular location">
    <subcellularLocation>
        <location evidence="1 10">Cell outer membrane</location>
        <topology evidence="1 10">Multi-pass membrane protein</topology>
    </subcellularLocation>
</comment>
<evidence type="ECO:0000259" key="13">
    <source>
        <dbReference type="Pfam" id="PF07715"/>
    </source>
</evidence>
<evidence type="ECO:0000256" key="6">
    <source>
        <dbReference type="ARBA" id="ARBA00023065"/>
    </source>
</evidence>
<dbReference type="STRING" id="500637.PROVRUST_05821"/>
<evidence type="ECO:0000256" key="8">
    <source>
        <dbReference type="ARBA" id="ARBA00023136"/>
    </source>
</evidence>
<dbReference type="PROSITE" id="PS52016">
    <property type="entry name" value="TONB_DEPENDENT_REC_3"/>
    <property type="match status" value="1"/>
</dbReference>
<evidence type="ECO:0000313" key="14">
    <source>
        <dbReference type="EMBL" id="EFB73022.1"/>
    </source>
</evidence>
<dbReference type="GO" id="GO:0044718">
    <property type="term" value="P:siderophore transmembrane transport"/>
    <property type="evidence" value="ECO:0007669"/>
    <property type="project" value="TreeGrafter"/>
</dbReference>
<evidence type="ECO:0000256" key="1">
    <source>
        <dbReference type="ARBA" id="ARBA00004571"/>
    </source>
</evidence>
<evidence type="ECO:0000313" key="15">
    <source>
        <dbReference type="Proteomes" id="UP000005512"/>
    </source>
</evidence>
<evidence type="ECO:0000256" key="4">
    <source>
        <dbReference type="ARBA" id="ARBA00022692"/>
    </source>
</evidence>
<dbReference type="Gene3D" id="2.40.170.20">
    <property type="entry name" value="TonB-dependent receptor, beta-barrel domain"/>
    <property type="match status" value="1"/>
</dbReference>
<comment type="similarity">
    <text evidence="10 11">Belongs to the TonB-dependent receptor family.</text>
</comment>
<gene>
    <name evidence="14" type="ORF">PROVRUST_05821</name>
</gene>
<evidence type="ECO:0000256" key="5">
    <source>
        <dbReference type="ARBA" id="ARBA00022729"/>
    </source>
</evidence>
<evidence type="ECO:0000256" key="10">
    <source>
        <dbReference type="PROSITE-ProRule" id="PRU01360"/>
    </source>
</evidence>
<keyword evidence="8 10" id="KW-0472">Membrane</keyword>
<name>D1P103_9GAMM</name>
<dbReference type="EMBL" id="ABXV02000017">
    <property type="protein sequence ID" value="EFB73022.1"/>
    <property type="molecule type" value="Genomic_DNA"/>
</dbReference>
<dbReference type="SUPFAM" id="SSF56935">
    <property type="entry name" value="Porins"/>
    <property type="match status" value="1"/>
</dbReference>
<dbReference type="GO" id="GO:0009279">
    <property type="term" value="C:cell outer membrane"/>
    <property type="evidence" value="ECO:0007669"/>
    <property type="project" value="UniProtKB-SubCell"/>
</dbReference>
<dbReference type="HOGENOM" id="CLU_008287_18_2_6"/>
<dbReference type="Pfam" id="PF00593">
    <property type="entry name" value="TonB_dep_Rec_b-barrel"/>
    <property type="match status" value="1"/>
</dbReference>
<accession>D1P103</accession>
<protein>
    <submittedName>
        <fullName evidence="14">Siderophore receptor IreA</fullName>
    </submittedName>
</protein>
<keyword evidence="15" id="KW-1185">Reference proteome</keyword>
<dbReference type="CDD" id="cd01347">
    <property type="entry name" value="ligand_gated_channel"/>
    <property type="match status" value="1"/>
</dbReference>
<keyword evidence="9 10" id="KW-0998">Cell outer membrane</keyword>
<evidence type="ECO:0000256" key="9">
    <source>
        <dbReference type="ARBA" id="ARBA00023237"/>
    </source>
</evidence>
<evidence type="ECO:0000256" key="3">
    <source>
        <dbReference type="ARBA" id="ARBA00022452"/>
    </source>
</evidence>
<dbReference type="Proteomes" id="UP000005512">
    <property type="component" value="Unassembled WGS sequence"/>
</dbReference>
<feature type="domain" description="TonB-dependent receptor plug" evidence="13">
    <location>
        <begin position="66"/>
        <end position="175"/>
    </location>
</feature>
<proteinExistence type="inferred from homology"/>
<dbReference type="InterPro" id="IPR000531">
    <property type="entry name" value="Beta-barrel_TonB"/>
</dbReference>
<evidence type="ECO:0000259" key="12">
    <source>
        <dbReference type="Pfam" id="PF00593"/>
    </source>
</evidence>
<comment type="caution">
    <text evidence="14">The sequence shown here is derived from an EMBL/GenBank/DDBJ whole genome shotgun (WGS) entry which is preliminary data.</text>
</comment>
<keyword evidence="6" id="KW-0406">Ion transport</keyword>
<dbReference type="InterPro" id="IPR012910">
    <property type="entry name" value="Plug_dom"/>
</dbReference>
<dbReference type="InterPro" id="IPR039426">
    <property type="entry name" value="TonB-dep_rcpt-like"/>
</dbReference>
<evidence type="ECO:0000256" key="11">
    <source>
        <dbReference type="RuleBase" id="RU003357"/>
    </source>
</evidence>
<dbReference type="Gene3D" id="2.170.130.10">
    <property type="entry name" value="TonB-dependent receptor, plug domain"/>
    <property type="match status" value="1"/>
</dbReference>
<feature type="domain" description="TonB-dependent receptor-like beta-barrel" evidence="12">
    <location>
        <begin position="230"/>
        <end position="674"/>
    </location>
</feature>
<keyword evidence="7 11" id="KW-0798">TonB box</keyword>
<evidence type="ECO:0000256" key="2">
    <source>
        <dbReference type="ARBA" id="ARBA00022448"/>
    </source>
</evidence>
<keyword evidence="4 10" id="KW-0812">Transmembrane</keyword>
<keyword evidence="5" id="KW-0732">Signal</keyword>
<keyword evidence="14" id="KW-0675">Receptor</keyword>
<sequence>MCFNGNIRKTYDYYYHLDLLGINMKMRSQYSLLAAGVCAAIASFGATAQEESDKMIVTASGYSQQLRDAPASITVITAEQLQNKPVRDLADAVKDVEGVSVVGSANKQDINIRGLSGEYTLILVDGRRQNSRESRPNGSGGFEAGFMPPVEAIERIEVIRGPMSSLYGSDAMGGVINIITKKVTNEWHGSVTTGAIIQENSESGDSMDGNFYLSGPLIQDKLGLQLYGGGDYRKEDKIPDGHNKKDNKSLTAKLTFTPMENQTFLFEAGRTTQERYSEPGKSLAEYSMFNGKRRDNTKSEIHNDRNHMALTYKGDWDIIQTEVSVYQEQTKRKTKSETKDTKTGLYNFAYEARVPEITNTVVDGKVVAFLPDNILTVGSQYQHAKLKDTSATGAKTTENVSLTADQYALFLEDEFTATENLILTGGLRLDHHEFYGNHWNPRGYAIYHLTDEITLKGGVSQAFRAPTLREISPTYGTSTEKGLGIIYGNDNLKPEKSFNQEIGIAYDHESGFNASLMFFNTDFKNKLTSYYTGEKDPITNLNLYTYDNVGEANIKGIEVAAGIPFAEDWNLSLNYTYTDSERKSNDEKLTSGESLKGYPLDKTPKHLANAKLDWQYNPELNLYTRVHYEGEQIWAAQRNGSSVPRYRDAYTTMDVGATYQLFKNTKLNLAVLNLGNEKGPKIDADNGGNWDVEDGRRYWANINVTF</sequence>
<dbReference type="InterPro" id="IPR037066">
    <property type="entry name" value="Plug_dom_sf"/>
</dbReference>
<dbReference type="PANTHER" id="PTHR30069:SF53">
    <property type="entry name" value="COLICIN I RECEPTOR-RELATED"/>
    <property type="match status" value="1"/>
</dbReference>
<keyword evidence="2 10" id="KW-0813">Transport</keyword>
<dbReference type="eggNOG" id="COG4771">
    <property type="taxonomic scope" value="Bacteria"/>
</dbReference>